<dbReference type="InterPro" id="IPR036890">
    <property type="entry name" value="HATPase_C_sf"/>
</dbReference>
<evidence type="ECO:0000256" key="6">
    <source>
        <dbReference type="SAM" id="Coils"/>
    </source>
</evidence>
<dbReference type="Pfam" id="PF00512">
    <property type="entry name" value="HisKA"/>
    <property type="match status" value="1"/>
</dbReference>
<feature type="domain" description="Histidine kinase" evidence="7">
    <location>
        <begin position="734"/>
        <end position="950"/>
    </location>
</feature>
<keyword evidence="4" id="KW-0808">Transferase</keyword>
<evidence type="ECO:0000256" key="2">
    <source>
        <dbReference type="ARBA" id="ARBA00012438"/>
    </source>
</evidence>
<dbReference type="PRINTS" id="PR00344">
    <property type="entry name" value="BCTRLSENSOR"/>
</dbReference>
<dbReference type="RefSeq" id="WP_092467152.1">
    <property type="nucleotide sequence ID" value="NZ_FNCZ01000002.1"/>
</dbReference>
<dbReference type="InterPro" id="IPR003018">
    <property type="entry name" value="GAF"/>
</dbReference>
<dbReference type="InterPro" id="IPR052162">
    <property type="entry name" value="Sensor_kinase/Photoreceptor"/>
</dbReference>
<dbReference type="SUPFAM" id="SSF55781">
    <property type="entry name" value="GAF domain-like"/>
    <property type="match status" value="1"/>
</dbReference>
<dbReference type="SMART" id="SM00091">
    <property type="entry name" value="PAS"/>
    <property type="match status" value="3"/>
</dbReference>
<dbReference type="SUPFAM" id="SSF55785">
    <property type="entry name" value="PYP-like sensor domain (PAS domain)"/>
    <property type="match status" value="3"/>
</dbReference>
<dbReference type="InterPro" id="IPR001610">
    <property type="entry name" value="PAC"/>
</dbReference>
<gene>
    <name evidence="10" type="ORF">SAMN04489796_102281</name>
</gene>
<evidence type="ECO:0000256" key="1">
    <source>
        <dbReference type="ARBA" id="ARBA00000085"/>
    </source>
</evidence>
<protein>
    <recommendedName>
        <fullName evidence="2">histidine kinase</fullName>
        <ecNumber evidence="2">2.7.13.3</ecNumber>
    </recommendedName>
</protein>
<dbReference type="AlphaFoldDB" id="A0A1G8BBU7"/>
<dbReference type="InterPro" id="IPR003594">
    <property type="entry name" value="HATPase_dom"/>
</dbReference>
<evidence type="ECO:0000259" key="9">
    <source>
        <dbReference type="PROSITE" id="PS50113"/>
    </source>
</evidence>
<dbReference type="Pfam" id="PF00989">
    <property type="entry name" value="PAS"/>
    <property type="match status" value="1"/>
</dbReference>
<keyword evidence="6" id="KW-0175">Coiled coil</keyword>
<dbReference type="EMBL" id="FNCZ01000002">
    <property type="protein sequence ID" value="SDH30697.1"/>
    <property type="molecule type" value="Genomic_DNA"/>
</dbReference>
<dbReference type="InterPro" id="IPR036097">
    <property type="entry name" value="HisK_dim/P_sf"/>
</dbReference>
<dbReference type="Pfam" id="PF02518">
    <property type="entry name" value="HATPase_c"/>
    <property type="match status" value="1"/>
</dbReference>
<dbReference type="Gene3D" id="3.30.450.40">
    <property type="match status" value="1"/>
</dbReference>
<dbReference type="InterPro" id="IPR000014">
    <property type="entry name" value="PAS"/>
</dbReference>
<dbReference type="InterPro" id="IPR013767">
    <property type="entry name" value="PAS_fold"/>
</dbReference>
<dbReference type="CDD" id="cd00082">
    <property type="entry name" value="HisKA"/>
    <property type="match status" value="1"/>
</dbReference>
<dbReference type="InterPro" id="IPR035965">
    <property type="entry name" value="PAS-like_dom_sf"/>
</dbReference>
<reference evidence="11" key="1">
    <citation type="submission" date="2016-10" db="EMBL/GenBank/DDBJ databases">
        <authorList>
            <person name="Varghese N."/>
            <person name="Submissions S."/>
        </authorList>
    </citation>
    <scope>NUCLEOTIDE SEQUENCE [LARGE SCALE GENOMIC DNA]</scope>
    <source>
        <strain evidence="11">DSM 15363</strain>
    </source>
</reference>
<dbReference type="InterPro" id="IPR005467">
    <property type="entry name" value="His_kinase_dom"/>
</dbReference>
<dbReference type="PANTHER" id="PTHR43304:SF1">
    <property type="entry name" value="PAC DOMAIN-CONTAINING PROTEIN"/>
    <property type="match status" value="1"/>
</dbReference>
<dbReference type="PROSITE" id="PS50112">
    <property type="entry name" value="PAS"/>
    <property type="match status" value="2"/>
</dbReference>
<keyword evidence="5" id="KW-0418">Kinase</keyword>
<dbReference type="Gene3D" id="1.10.287.130">
    <property type="match status" value="1"/>
</dbReference>
<dbReference type="Gene3D" id="2.10.70.100">
    <property type="match status" value="1"/>
</dbReference>
<feature type="coiled-coil region" evidence="6">
    <location>
        <begin position="536"/>
        <end position="570"/>
    </location>
</feature>
<comment type="catalytic activity">
    <reaction evidence="1">
        <text>ATP + protein L-histidine = ADP + protein N-phospho-L-histidine.</text>
        <dbReference type="EC" id="2.7.13.3"/>
    </reaction>
</comment>
<accession>A0A1G8BBU7</accession>
<dbReference type="GO" id="GO:0006355">
    <property type="term" value="P:regulation of DNA-templated transcription"/>
    <property type="evidence" value="ECO:0007669"/>
    <property type="project" value="InterPro"/>
</dbReference>
<dbReference type="EC" id="2.7.13.3" evidence="2"/>
<dbReference type="InterPro" id="IPR004358">
    <property type="entry name" value="Sig_transdc_His_kin-like_C"/>
</dbReference>
<feature type="domain" description="PAC" evidence="9">
    <location>
        <begin position="79"/>
        <end position="131"/>
    </location>
</feature>
<evidence type="ECO:0000259" key="8">
    <source>
        <dbReference type="PROSITE" id="PS50112"/>
    </source>
</evidence>
<dbReference type="OrthoDB" id="9808408at2"/>
<feature type="domain" description="PAS" evidence="8">
    <location>
        <begin position="132"/>
        <end position="202"/>
    </location>
</feature>
<evidence type="ECO:0000313" key="10">
    <source>
        <dbReference type="EMBL" id="SDH30697.1"/>
    </source>
</evidence>
<dbReference type="Proteomes" id="UP000199492">
    <property type="component" value="Unassembled WGS sequence"/>
</dbReference>
<dbReference type="SUPFAM" id="SSF47384">
    <property type="entry name" value="Homodimeric domain of signal transducing histidine kinase"/>
    <property type="match status" value="1"/>
</dbReference>
<dbReference type="GO" id="GO:0000155">
    <property type="term" value="F:phosphorelay sensor kinase activity"/>
    <property type="evidence" value="ECO:0007669"/>
    <property type="project" value="InterPro"/>
</dbReference>
<dbReference type="FunFam" id="3.30.565.10:FF:000006">
    <property type="entry name" value="Sensor histidine kinase WalK"/>
    <property type="match status" value="1"/>
</dbReference>
<proteinExistence type="predicted"/>
<dbReference type="PANTHER" id="PTHR43304">
    <property type="entry name" value="PHYTOCHROME-LIKE PROTEIN CPH1"/>
    <property type="match status" value="1"/>
</dbReference>
<dbReference type="Pfam" id="PF13185">
    <property type="entry name" value="GAF_2"/>
    <property type="match status" value="1"/>
</dbReference>
<evidence type="ECO:0000313" key="11">
    <source>
        <dbReference type="Proteomes" id="UP000199492"/>
    </source>
</evidence>
<dbReference type="InterPro" id="IPR000700">
    <property type="entry name" value="PAS-assoc_C"/>
</dbReference>
<evidence type="ECO:0000256" key="3">
    <source>
        <dbReference type="ARBA" id="ARBA00022553"/>
    </source>
</evidence>
<dbReference type="NCBIfam" id="TIGR00229">
    <property type="entry name" value="sensory_box"/>
    <property type="match status" value="2"/>
</dbReference>
<keyword evidence="3" id="KW-0597">Phosphoprotein</keyword>
<dbReference type="Pfam" id="PF08447">
    <property type="entry name" value="PAS_3"/>
    <property type="match status" value="2"/>
</dbReference>
<dbReference type="CDD" id="cd00130">
    <property type="entry name" value="PAS"/>
    <property type="match status" value="2"/>
</dbReference>
<dbReference type="PROSITE" id="PS50109">
    <property type="entry name" value="HIS_KIN"/>
    <property type="match status" value="1"/>
</dbReference>
<dbReference type="SUPFAM" id="SSF55874">
    <property type="entry name" value="ATPase domain of HSP90 chaperone/DNA topoisomerase II/histidine kinase"/>
    <property type="match status" value="1"/>
</dbReference>
<organism evidence="10 11">
    <name type="scientific">Winogradskyella thalassocola</name>
    <dbReference type="NCBI Taxonomy" id="262004"/>
    <lineage>
        <taxon>Bacteria</taxon>
        <taxon>Pseudomonadati</taxon>
        <taxon>Bacteroidota</taxon>
        <taxon>Flavobacteriia</taxon>
        <taxon>Flavobacteriales</taxon>
        <taxon>Flavobacteriaceae</taxon>
        <taxon>Winogradskyella</taxon>
    </lineage>
</organism>
<dbReference type="SMART" id="SM00086">
    <property type="entry name" value="PAC"/>
    <property type="match status" value="3"/>
</dbReference>
<dbReference type="PROSITE" id="PS50113">
    <property type="entry name" value="PAC"/>
    <property type="match status" value="2"/>
</dbReference>
<dbReference type="InterPro" id="IPR003661">
    <property type="entry name" value="HisK_dim/P_dom"/>
</dbReference>
<evidence type="ECO:0000256" key="4">
    <source>
        <dbReference type="ARBA" id="ARBA00022679"/>
    </source>
</evidence>
<feature type="domain" description="PAS" evidence="8">
    <location>
        <begin position="28"/>
        <end position="76"/>
    </location>
</feature>
<name>A0A1G8BBU7_9FLAO</name>
<dbReference type="InterPro" id="IPR013655">
    <property type="entry name" value="PAS_fold_3"/>
</dbReference>
<sequence length="951" mass="108811">MNDKLEEIALLQSIAHIGSWNWNLQTGVTNWSDEFYRILGLNAGDKRLTKNTFINFIHPDDREKITKIRDAAIQTKQSYSYEARILRLDGTVKYVSARGKFSTSDDGLPMCFLGTIQDISEFKKTEEKLLNSKIRNKAILKALPDIIYVFNSDGIYVEVQAEDFFLTDLSRHELIGKHINEVLPKDFSIQILSAFKRAETSKEIQIINYSLFTNKQLKHIEARVVVKENANFLTIIRDITSTKNNELRVKESEERFRLSMLATHDGFYDFNPETNKGWYSQKYKDLFKPTNEPDWWESHIHPNDKDAVFKTVGLALNSNTKYWTAEYRFIHNDLSWSYVKDRGYIVRNEQGIATRVLGAVSDITKQKKEEILKEKVNGILEMITLDKPIEVIGHRIVKTIENHIDNCIASIFVLNEDYKTLHKLAALNLPENFCDSFEGVLIGDNVGACGTAAFEKNKVIVSDISNDPRWEKYKTLGLAHGLNSCWSFPILSSSDRVLGTFSVYCKTKRVPTKSENESITDMIQLASVALEQHNDKIKLEANKRELKKYAESLEAKVEERTHELKATVQQLVESNINLEDQILITKLAENKTLESQLMFSTIAKNFPKGFVAVFDSNFTIAFIEGEELDVLGIRNFAKGSTIDEIKEFPKDVRDKVKSKIKNTFKGEHCSFEIEFECRAYLINTTPLFNKDKHIQQVLLVHNNISDQKEVEQNIQNALKKEQELNQLKSQFISTASHEFRTPLSVILSSSILIEKLNTVGKEEKRLKHVDKIKVNVRNLVGILNDFLSLGKLEEGKVASQPEFFDMLSFSNSIIQDINLNKKKGQQIRLIKEVPELKVYLDPKLMRHILFNLLSNAVKYSPENTDISLIINSDNTDVSLEILDEGIGIPESEHNNIFHRFFRASNATDIQGTGLGLNIVKQYTELMDGVIHFKSELNKGTSFKIKLPLNNT</sequence>
<evidence type="ECO:0000259" key="7">
    <source>
        <dbReference type="PROSITE" id="PS50109"/>
    </source>
</evidence>
<dbReference type="CDD" id="cd00075">
    <property type="entry name" value="HATPase"/>
    <property type="match status" value="1"/>
</dbReference>
<feature type="domain" description="PAC" evidence="9">
    <location>
        <begin position="323"/>
        <end position="375"/>
    </location>
</feature>
<dbReference type="InterPro" id="IPR029016">
    <property type="entry name" value="GAF-like_dom_sf"/>
</dbReference>
<dbReference type="SMART" id="SM00388">
    <property type="entry name" value="HisKA"/>
    <property type="match status" value="1"/>
</dbReference>
<dbReference type="SMART" id="SM00387">
    <property type="entry name" value="HATPase_c"/>
    <property type="match status" value="1"/>
</dbReference>
<dbReference type="STRING" id="262004.SAMN04489796_102281"/>
<keyword evidence="11" id="KW-1185">Reference proteome</keyword>
<dbReference type="Gene3D" id="3.30.565.10">
    <property type="entry name" value="Histidine kinase-like ATPase, C-terminal domain"/>
    <property type="match status" value="1"/>
</dbReference>
<dbReference type="Gene3D" id="3.30.450.20">
    <property type="entry name" value="PAS domain"/>
    <property type="match status" value="4"/>
</dbReference>
<evidence type="ECO:0000256" key="5">
    <source>
        <dbReference type="ARBA" id="ARBA00022777"/>
    </source>
</evidence>
<dbReference type="SMART" id="SM00065">
    <property type="entry name" value="GAF"/>
    <property type="match status" value="1"/>
</dbReference>